<keyword evidence="3 5" id="KW-1133">Transmembrane helix</keyword>
<dbReference type="PANTHER" id="PTHR14248">
    <property type="entry name" value="CYCLIN Y, ISOFORM A"/>
    <property type="match status" value="1"/>
</dbReference>
<dbReference type="CDD" id="cd07609">
    <property type="entry name" value="BAR_SIP3_fungi"/>
    <property type="match status" value="1"/>
</dbReference>
<protein>
    <recommendedName>
        <fullName evidence="10">Membrane-anchored lipid-binding protein SIP3</fullName>
    </recommendedName>
</protein>
<dbReference type="InterPro" id="IPR039463">
    <property type="entry name" value="Sip3/Lam1_BAR"/>
</dbReference>
<accession>C5MER9</accession>
<dbReference type="SMART" id="SM00233">
    <property type="entry name" value="PH"/>
    <property type="match status" value="1"/>
</dbReference>
<dbReference type="SUPFAM" id="SSF103657">
    <property type="entry name" value="BAR/IMD domain-like"/>
    <property type="match status" value="1"/>
</dbReference>
<gene>
    <name evidence="8" type="ORF">CTRG_04562</name>
</gene>
<evidence type="ECO:0000259" key="7">
    <source>
        <dbReference type="PROSITE" id="PS51778"/>
    </source>
</evidence>
<name>C5MER9_CANTT</name>
<dbReference type="PROSITE" id="PS50003">
    <property type="entry name" value="PH_DOMAIN"/>
    <property type="match status" value="1"/>
</dbReference>
<evidence type="ECO:0000256" key="5">
    <source>
        <dbReference type="SAM" id="Phobius"/>
    </source>
</evidence>
<evidence type="ECO:0000256" key="2">
    <source>
        <dbReference type="ARBA" id="ARBA00022692"/>
    </source>
</evidence>
<dbReference type="InterPro" id="IPR031968">
    <property type="entry name" value="VASt"/>
</dbReference>
<dbReference type="HOGENOM" id="CLU_001720_0_0_1"/>
<dbReference type="Proteomes" id="UP000002037">
    <property type="component" value="Unassembled WGS sequence"/>
</dbReference>
<dbReference type="eggNOG" id="ENOG502QU87">
    <property type="taxonomic scope" value="Eukaryota"/>
</dbReference>
<dbReference type="Pfam" id="PF00169">
    <property type="entry name" value="PH"/>
    <property type="match status" value="1"/>
</dbReference>
<evidence type="ECO:0000256" key="3">
    <source>
        <dbReference type="ARBA" id="ARBA00022989"/>
    </source>
</evidence>
<dbReference type="GO" id="GO:0016020">
    <property type="term" value="C:membrane"/>
    <property type="evidence" value="ECO:0007669"/>
    <property type="project" value="UniProtKB-SubCell"/>
</dbReference>
<dbReference type="InterPro" id="IPR011993">
    <property type="entry name" value="PH-like_dom_sf"/>
</dbReference>
<dbReference type="STRING" id="294747.C5MER9"/>
<dbReference type="Gene3D" id="1.20.1270.60">
    <property type="entry name" value="Arfaptin homology (AH) domain/BAR domain"/>
    <property type="match status" value="1"/>
</dbReference>
<keyword evidence="2 5" id="KW-0812">Transmembrane</keyword>
<keyword evidence="9" id="KW-1185">Reference proteome</keyword>
<keyword evidence="4 5" id="KW-0472">Membrane</keyword>
<evidence type="ECO:0000259" key="6">
    <source>
        <dbReference type="PROSITE" id="PS50003"/>
    </source>
</evidence>
<reference evidence="8 9" key="1">
    <citation type="journal article" date="2009" name="Nature">
        <title>Evolution of pathogenicity and sexual reproduction in eight Candida genomes.</title>
        <authorList>
            <person name="Butler G."/>
            <person name="Rasmussen M.D."/>
            <person name="Lin M.F."/>
            <person name="Santos M.A."/>
            <person name="Sakthikumar S."/>
            <person name="Munro C.A."/>
            <person name="Rheinbay E."/>
            <person name="Grabherr M."/>
            <person name="Forche A."/>
            <person name="Reedy J.L."/>
            <person name="Agrafioti I."/>
            <person name="Arnaud M.B."/>
            <person name="Bates S."/>
            <person name="Brown A.J."/>
            <person name="Brunke S."/>
            <person name="Costanzo M.C."/>
            <person name="Fitzpatrick D.A."/>
            <person name="de Groot P.W."/>
            <person name="Harris D."/>
            <person name="Hoyer L.L."/>
            <person name="Hube B."/>
            <person name="Klis F.M."/>
            <person name="Kodira C."/>
            <person name="Lennard N."/>
            <person name="Logue M.E."/>
            <person name="Martin R."/>
            <person name="Neiman A.M."/>
            <person name="Nikolaou E."/>
            <person name="Quail M.A."/>
            <person name="Quinn J."/>
            <person name="Santos M.C."/>
            <person name="Schmitzberger F.F."/>
            <person name="Sherlock G."/>
            <person name="Shah P."/>
            <person name="Silverstein K.A."/>
            <person name="Skrzypek M.S."/>
            <person name="Soll D."/>
            <person name="Staggs R."/>
            <person name="Stansfield I."/>
            <person name="Stumpf M.P."/>
            <person name="Sudbery P.E."/>
            <person name="Srikantha T."/>
            <person name="Zeng Q."/>
            <person name="Berman J."/>
            <person name="Berriman M."/>
            <person name="Heitman J."/>
            <person name="Gow N.A."/>
            <person name="Lorenz M.C."/>
            <person name="Birren B.W."/>
            <person name="Kellis M."/>
            <person name="Cuomo C.A."/>
        </authorList>
    </citation>
    <scope>NUCLEOTIDE SEQUENCE [LARGE SCALE GENOMIC DNA]</scope>
    <source>
        <strain evidence="9">ATCC MYA-3404 / T1</strain>
    </source>
</reference>
<dbReference type="PROSITE" id="PS51778">
    <property type="entry name" value="VAST"/>
    <property type="match status" value="1"/>
</dbReference>
<dbReference type="CDD" id="cd13280">
    <property type="entry name" value="PH_SIP3"/>
    <property type="match status" value="1"/>
</dbReference>
<evidence type="ECO:0000256" key="4">
    <source>
        <dbReference type="ARBA" id="ARBA00023136"/>
    </source>
</evidence>
<dbReference type="RefSeq" id="XP_002550264.1">
    <property type="nucleotide sequence ID" value="XM_002550218.1"/>
</dbReference>
<evidence type="ECO:0000313" key="9">
    <source>
        <dbReference type="Proteomes" id="UP000002037"/>
    </source>
</evidence>
<dbReference type="Gene3D" id="2.30.29.30">
    <property type="entry name" value="Pleckstrin-homology domain (PH domain)/Phosphotyrosine-binding domain (PTB)"/>
    <property type="match status" value="1"/>
</dbReference>
<dbReference type="InterPro" id="IPR004148">
    <property type="entry name" value="BAR_dom"/>
</dbReference>
<dbReference type="OrthoDB" id="10070851at2759"/>
<evidence type="ECO:0000313" key="8">
    <source>
        <dbReference type="EMBL" id="EER31779.1"/>
    </source>
</evidence>
<dbReference type="InterPro" id="IPR001849">
    <property type="entry name" value="PH_domain"/>
</dbReference>
<dbReference type="KEGG" id="ctp:CTRG_04562"/>
<sequence length="1214" mass="140195">MPTSIQDENGPNAEVISSMVRQTKADKTSRRMVSSAKPQPETLLRHFKLISVNFKEAALDSPSFRASINHLDLQVTTIEQWLTALSSTFKKLPKYVKEVQGLCNSFLEHLVPTFLQDGIIDQEYTVTALHTTLDGLKTIWGMSLQALNVNTKSLELLSKFKNNHIPKYKELRRRFYECQSKYDKYLSIYVSTSKSKDPLVVMEDAKQLFLVRKEYIHIALDLVIEIKDLSKGLNALLIGLNTDLWKNKLNMFSPRGGPGDQFKEQWDKIQRIQAWNDSYNLAIERLSSDMVAARNQVEEGCNLQFQPSLNPNDFRATGINSRTLHEIDEPSIEKHGYLFMKTWSEKSAKPLWVKRWAFIKDGVFGLLVLSPSQTFVQESDKIGILLCNVRYAPNEDRRFCFEIRTSEFTAIFQAETLIELKSWLKVFENEKNRISGGGNVHEGLFHIASSRFPPIISEFASTVNTVIDRELTNTKVVNAEGQIITSSSLSGHIEKFEQFFERHMYYQIPRIHPPFITDTTKSSIIAYCLTSATPIPNALTANIWGSVNWGLYYLHDTGDDLVTHNEGQDMEMVKFQEEHLGVDKVYPEFYPNELVNLDIQMKALFQTVVEPGEYLVSSFSCVWSPNSKQELSGRCFITNRHVYFYMQALGFVALFKGFIGQLVSVDYTQQRNYDLMKVYNVDGVIKMKLYQENASLIKKKLVYLINNMTSKQPKNLREILAAFTVIEKENEIQMMDQKILKEINQLSRGLSNKSLKKERFYISGDTSSLEPTPRTGVVRHKINFTSEYVLVGEKTYPLPPKALFHALLGDKSSLLKSQFSFASTEYLVYKPWKTSPNKTMYRDLSIPCIYDGRKYNISVRQEIDNMEDNTYYTFNHRMSKFEFMVGSPYTLDYKLVIVGDTGRRARVFFYSKVTFDRASVWNPIVKRVCAQIDANKLGKLDSGIKDAVKEIGNHSQIVKAVYLYGKLSHTDDPEVAEPCSTLKFSLRFFLKLGLGKMVIKTYESLVRIVRTVFQLMLLLLKSLRMNLFLVLIIIILGLLNVFFIGKTTTSYWTVRRANKLAYDYVTKEPWLLQRAIYLQDIQDMLHDNASISIDSKCFTKFKEKSFIFNFDADTDWNDYFNSNSREVARSLRNSFQDIGVKRHELLVKLKILKEMENEITLAEWQNWLRSEVQRCDYIRDNVVQQISQDESYIEGLQYLNEYCLDCKESLLALL</sequence>
<organism evidence="8 9">
    <name type="scientific">Candida tropicalis (strain ATCC MYA-3404 / T1)</name>
    <name type="common">Yeast</name>
    <dbReference type="NCBI Taxonomy" id="294747"/>
    <lineage>
        <taxon>Eukaryota</taxon>
        <taxon>Fungi</taxon>
        <taxon>Dikarya</taxon>
        <taxon>Ascomycota</taxon>
        <taxon>Saccharomycotina</taxon>
        <taxon>Pichiomycetes</taxon>
        <taxon>Debaryomycetaceae</taxon>
        <taxon>Candida/Lodderomyces clade</taxon>
        <taxon>Candida</taxon>
    </lineage>
</organism>
<dbReference type="EMBL" id="GG692400">
    <property type="protein sequence ID" value="EER31779.1"/>
    <property type="molecule type" value="Genomic_DNA"/>
</dbReference>
<dbReference type="Pfam" id="PF16746">
    <property type="entry name" value="BAR_3"/>
    <property type="match status" value="1"/>
</dbReference>
<dbReference type="InterPro" id="IPR027267">
    <property type="entry name" value="AH/BAR_dom_sf"/>
</dbReference>
<evidence type="ECO:0008006" key="10">
    <source>
        <dbReference type="Google" id="ProtNLM"/>
    </source>
</evidence>
<comment type="subcellular location">
    <subcellularLocation>
        <location evidence="1">Membrane</location>
    </subcellularLocation>
</comment>
<dbReference type="InterPro" id="IPR042067">
    <property type="entry name" value="Sip3_PH"/>
</dbReference>
<feature type="transmembrane region" description="Helical" evidence="5">
    <location>
        <begin position="1025"/>
        <end position="1045"/>
    </location>
</feature>
<dbReference type="GO" id="GO:0005737">
    <property type="term" value="C:cytoplasm"/>
    <property type="evidence" value="ECO:0007669"/>
    <property type="project" value="InterPro"/>
</dbReference>
<dbReference type="SUPFAM" id="SSF50729">
    <property type="entry name" value="PH domain-like"/>
    <property type="match status" value="1"/>
</dbReference>
<dbReference type="GeneID" id="8301093"/>
<feature type="domain" description="VASt" evidence="7">
    <location>
        <begin position="787"/>
        <end position="952"/>
    </location>
</feature>
<dbReference type="VEuPathDB" id="FungiDB:CTRG_04562"/>
<dbReference type="AlphaFoldDB" id="C5MER9"/>
<proteinExistence type="predicted"/>
<feature type="domain" description="PH" evidence="6">
    <location>
        <begin position="331"/>
        <end position="432"/>
    </location>
</feature>
<evidence type="ECO:0000256" key="1">
    <source>
        <dbReference type="ARBA" id="ARBA00004370"/>
    </source>
</evidence>